<dbReference type="PROSITE" id="PS51178">
    <property type="entry name" value="PASTA"/>
    <property type="match status" value="1"/>
</dbReference>
<feature type="domain" description="PASTA" evidence="5">
    <location>
        <begin position="579"/>
        <end position="638"/>
    </location>
</feature>
<proteinExistence type="inferred from homology"/>
<dbReference type="OrthoDB" id="9804124at2"/>
<dbReference type="AlphaFoldDB" id="A0A1A5YHC2"/>
<dbReference type="InterPro" id="IPR005311">
    <property type="entry name" value="PBP_dimer"/>
</dbReference>
<comment type="subcellular location">
    <subcellularLocation>
        <location evidence="1">Membrane</location>
    </subcellularLocation>
</comment>
<dbReference type="PANTHER" id="PTHR30627:SF1">
    <property type="entry name" value="PEPTIDOGLYCAN D,D-TRANSPEPTIDASE FTSI"/>
    <property type="match status" value="1"/>
</dbReference>
<comment type="caution">
    <text evidence="6">The sequence shown here is derived from an EMBL/GenBank/DDBJ whole genome shotgun (WGS) entry which is preliminary data.</text>
</comment>
<dbReference type="PANTHER" id="PTHR30627">
    <property type="entry name" value="PEPTIDOGLYCAN D,D-TRANSPEPTIDASE"/>
    <property type="match status" value="1"/>
</dbReference>
<keyword evidence="4" id="KW-0812">Transmembrane</keyword>
<dbReference type="Proteomes" id="UP000092024">
    <property type="component" value="Unassembled WGS sequence"/>
</dbReference>
<dbReference type="STRING" id="1844972.A7K91_05320"/>
<dbReference type="EMBL" id="LYPA01000064">
    <property type="protein sequence ID" value="OBR64992.1"/>
    <property type="molecule type" value="Genomic_DNA"/>
</dbReference>
<dbReference type="SUPFAM" id="SSF54184">
    <property type="entry name" value="Penicillin-binding protein 2x (pbp-2x), c-terminal domain"/>
    <property type="match status" value="1"/>
</dbReference>
<dbReference type="InterPro" id="IPR005543">
    <property type="entry name" value="PASTA_dom"/>
</dbReference>
<dbReference type="InterPro" id="IPR001460">
    <property type="entry name" value="PCN-bd_Tpept"/>
</dbReference>
<dbReference type="SUPFAM" id="SSF56601">
    <property type="entry name" value="beta-lactamase/transpeptidase-like"/>
    <property type="match status" value="1"/>
</dbReference>
<evidence type="ECO:0000256" key="4">
    <source>
        <dbReference type="SAM" id="Phobius"/>
    </source>
</evidence>
<dbReference type="InterPro" id="IPR011927">
    <property type="entry name" value="SpoVD_pbp"/>
</dbReference>
<evidence type="ECO:0000259" key="5">
    <source>
        <dbReference type="PROSITE" id="PS51178"/>
    </source>
</evidence>
<keyword evidence="7" id="KW-1185">Reference proteome</keyword>
<evidence type="ECO:0000256" key="1">
    <source>
        <dbReference type="ARBA" id="ARBA00004370"/>
    </source>
</evidence>
<dbReference type="Pfam" id="PF03793">
    <property type="entry name" value="PASTA"/>
    <property type="match status" value="1"/>
</dbReference>
<dbReference type="NCBIfam" id="TIGR02214">
    <property type="entry name" value="spoVD_pbp"/>
    <property type="match status" value="1"/>
</dbReference>
<protein>
    <submittedName>
        <fullName evidence="6">Stage V sporulation protein D</fullName>
    </submittedName>
</protein>
<organism evidence="6 7">
    <name type="scientific">Paenibacillus oryzae</name>
    <dbReference type="NCBI Taxonomy" id="1844972"/>
    <lineage>
        <taxon>Bacteria</taxon>
        <taxon>Bacillati</taxon>
        <taxon>Bacillota</taxon>
        <taxon>Bacilli</taxon>
        <taxon>Bacillales</taxon>
        <taxon>Paenibacillaceae</taxon>
        <taxon>Paenibacillus</taxon>
    </lineage>
</organism>
<evidence type="ECO:0000313" key="6">
    <source>
        <dbReference type="EMBL" id="OBR64992.1"/>
    </source>
</evidence>
<dbReference type="Pfam" id="PF00905">
    <property type="entry name" value="Transpeptidase"/>
    <property type="match status" value="1"/>
</dbReference>
<dbReference type="GO" id="GO:0071555">
    <property type="term" value="P:cell wall organization"/>
    <property type="evidence" value="ECO:0007669"/>
    <property type="project" value="TreeGrafter"/>
</dbReference>
<dbReference type="RefSeq" id="WP_068684230.1">
    <property type="nucleotide sequence ID" value="NZ_LYPA01000064.1"/>
</dbReference>
<evidence type="ECO:0000313" key="7">
    <source>
        <dbReference type="Proteomes" id="UP000092024"/>
    </source>
</evidence>
<dbReference type="InterPro" id="IPR012338">
    <property type="entry name" value="Beta-lactam/transpept-like"/>
</dbReference>
<dbReference type="InterPro" id="IPR036138">
    <property type="entry name" value="PBP_dimer_sf"/>
</dbReference>
<accession>A0A1A5YHC2</accession>
<dbReference type="Gene3D" id="3.30.450.330">
    <property type="match status" value="1"/>
</dbReference>
<gene>
    <name evidence="6" type="ORF">A7K91_05320</name>
</gene>
<reference evidence="6 7" key="1">
    <citation type="submission" date="2016-05" db="EMBL/GenBank/DDBJ databases">
        <title>Paenibacillus oryzae. sp. nov., isolated from the rice root.</title>
        <authorList>
            <person name="Zhang J."/>
            <person name="Zhang X."/>
        </authorList>
    </citation>
    <scope>NUCLEOTIDE SEQUENCE [LARGE SCALE GENOMIC DNA]</scope>
    <source>
        <strain evidence="6 7">1DrF-4</strain>
    </source>
</reference>
<comment type="similarity">
    <text evidence="2">Belongs to the transpeptidase family.</text>
</comment>
<feature type="transmembrane region" description="Helical" evidence="4">
    <location>
        <begin position="12"/>
        <end position="32"/>
    </location>
</feature>
<dbReference type="GO" id="GO:0005886">
    <property type="term" value="C:plasma membrane"/>
    <property type="evidence" value="ECO:0007669"/>
    <property type="project" value="TreeGrafter"/>
</dbReference>
<keyword evidence="4" id="KW-1133">Transmembrane helix</keyword>
<dbReference type="SMART" id="SM00740">
    <property type="entry name" value="PASTA"/>
    <property type="match status" value="1"/>
</dbReference>
<sequence>MKVSGVTVRRRLFLVMILAGIAFIALCARLGYVQLWKGSELAERAENSWRRDIPYAAKRGEVWDRNGIQLAYNVTTPTVWAIPVQVKEHESVAGKLAPLLDMSQEKILEKIKTKKLIVQLGPGGRKMTPEKAEEIRALGLPGIVVAEDNKRFYPYGGLAAHLLGFTGIDNQGLTGIEAKYDDELRGKQGNVSFLSDAAGRQMPNSSDTYVEPMEGLTLQLTIDKNIQTVMERELDSAMTGLQANSAIAIAMNPKTGEILGMASRPSYEPDKYREVASEVYNRNLPIWMTYEPGSTFKIITLAAALEEGKVDLQNERFFDPGAIEIGGARLRCWKKGGHGSQTFLEVVENSCNPGFVTLGNRLGKETLFSYIKNFGFGSKTGIDINGEENGILFKLSQVGPVELATTAFGQGVSVTPIQQITAVSAAINGGVLYKPHVTKALINRDTGETVKEIQPEAVRTVISEETSKKVREALESVVAKGTGRNAFIDGYRVGGKTGTAQKVINGRYSPNEHIVSFVGFAPADDPQIVIYVAVDNPQGIQFGGLVAAPIVRNIMEDALQILEVPRRAGQIDRLYRYGETPIVAVPNLIGKSVSDLYEDLNMNFSLTTAGTGKYVIRQAPAAGERVDRGTTIRIYLGDEDDITHSH</sequence>
<evidence type="ECO:0000256" key="3">
    <source>
        <dbReference type="ARBA" id="ARBA00023136"/>
    </source>
</evidence>
<dbReference type="SUPFAM" id="SSF56519">
    <property type="entry name" value="Penicillin binding protein dimerisation domain"/>
    <property type="match status" value="1"/>
</dbReference>
<dbReference type="InterPro" id="IPR050515">
    <property type="entry name" value="Beta-lactam/transpept"/>
</dbReference>
<dbReference type="Gene3D" id="3.30.10.20">
    <property type="match status" value="1"/>
</dbReference>
<dbReference type="Gene3D" id="3.90.1310.10">
    <property type="entry name" value="Penicillin-binding protein 2a (Domain 2)"/>
    <property type="match status" value="1"/>
</dbReference>
<dbReference type="Pfam" id="PF03717">
    <property type="entry name" value="PBP_dimer"/>
    <property type="match status" value="1"/>
</dbReference>
<keyword evidence="3 4" id="KW-0472">Membrane</keyword>
<dbReference type="CDD" id="cd06573">
    <property type="entry name" value="PASTA"/>
    <property type="match status" value="1"/>
</dbReference>
<dbReference type="Gene3D" id="3.40.710.10">
    <property type="entry name" value="DD-peptidase/beta-lactamase superfamily"/>
    <property type="match status" value="1"/>
</dbReference>
<evidence type="ECO:0000256" key="2">
    <source>
        <dbReference type="ARBA" id="ARBA00007171"/>
    </source>
</evidence>
<name>A0A1A5YHC2_9BACL</name>
<dbReference type="GO" id="GO:0008658">
    <property type="term" value="F:penicillin binding"/>
    <property type="evidence" value="ECO:0007669"/>
    <property type="project" value="InterPro"/>
</dbReference>